<dbReference type="InterPro" id="IPR036728">
    <property type="entry name" value="PBP_GOBP_sf"/>
</dbReference>
<evidence type="ECO:0000313" key="4">
    <source>
        <dbReference type="Proteomes" id="UP001652700"/>
    </source>
</evidence>
<dbReference type="Gene3D" id="1.10.238.20">
    <property type="entry name" value="Pheromone/general odorant binding protein domain"/>
    <property type="match status" value="1"/>
</dbReference>
<keyword evidence="2" id="KW-0732">Signal</keyword>
<feature type="chain" id="PRO_5045590061" evidence="2">
    <location>
        <begin position="17"/>
        <end position="206"/>
    </location>
</feature>
<accession>A0ABM5IPN6</accession>
<evidence type="ECO:0000313" key="3">
    <source>
        <dbReference type="EnsemblMetazoa" id="XP_028138264.2"/>
    </source>
</evidence>
<dbReference type="EnsemblMetazoa" id="XM_028282463.2">
    <property type="protein sequence ID" value="XP_028138264.2"/>
    <property type="gene ID" value="LOC114332641"/>
</dbReference>
<organism evidence="3 4">
    <name type="scientific">Diabrotica virgifera virgifera</name>
    <name type="common">western corn rootworm</name>
    <dbReference type="NCBI Taxonomy" id="50390"/>
    <lineage>
        <taxon>Eukaryota</taxon>
        <taxon>Metazoa</taxon>
        <taxon>Ecdysozoa</taxon>
        <taxon>Arthropoda</taxon>
        <taxon>Hexapoda</taxon>
        <taxon>Insecta</taxon>
        <taxon>Pterygota</taxon>
        <taxon>Neoptera</taxon>
        <taxon>Endopterygota</taxon>
        <taxon>Coleoptera</taxon>
        <taxon>Polyphaga</taxon>
        <taxon>Cucujiformia</taxon>
        <taxon>Chrysomeloidea</taxon>
        <taxon>Chrysomelidae</taxon>
        <taxon>Galerucinae</taxon>
        <taxon>Diabroticina</taxon>
        <taxon>Diabroticites</taxon>
        <taxon>Diabrotica</taxon>
    </lineage>
</organism>
<proteinExistence type="predicted"/>
<feature type="compositionally biased region" description="Basic and acidic residues" evidence="1">
    <location>
        <begin position="57"/>
        <end position="74"/>
    </location>
</feature>
<evidence type="ECO:0000256" key="2">
    <source>
        <dbReference type="SAM" id="SignalP"/>
    </source>
</evidence>
<dbReference type="Proteomes" id="UP001652700">
    <property type="component" value="Unplaced"/>
</dbReference>
<feature type="signal peptide" evidence="2">
    <location>
        <begin position="1"/>
        <end position="16"/>
    </location>
</feature>
<protein>
    <submittedName>
        <fullName evidence="3">Uncharacterized protein</fullName>
    </submittedName>
</protein>
<name>A0ABM5IPN6_DIAVI</name>
<dbReference type="SUPFAM" id="SSF47565">
    <property type="entry name" value="Insect pheromone/odorant-binding proteins"/>
    <property type="match status" value="1"/>
</dbReference>
<dbReference type="RefSeq" id="XP_028138264.2">
    <property type="nucleotide sequence ID" value="XM_028282463.2"/>
</dbReference>
<reference evidence="3" key="1">
    <citation type="submission" date="2025-05" db="UniProtKB">
        <authorList>
            <consortium name="EnsemblMetazoa"/>
        </authorList>
    </citation>
    <scope>IDENTIFICATION</scope>
</reference>
<evidence type="ECO:0000256" key="1">
    <source>
        <dbReference type="SAM" id="MobiDB-lite"/>
    </source>
</evidence>
<dbReference type="GeneID" id="114332641"/>
<keyword evidence="4" id="KW-1185">Reference proteome</keyword>
<dbReference type="CDD" id="cd23992">
    <property type="entry name" value="PBP_GOBP"/>
    <property type="match status" value="1"/>
</dbReference>
<sequence>MKAVVIFSLFIAATMASYGHGGGSYGEGLYEGDEQYGESNYGRGEQYGESNYGRGEQYGERHYGRGESHGEGHYGGRHHGSHGRGHYFKNFVLASREKSLLHRLHSQCQEESSCELEYIQDPFRYEDYEPLGDYMLCLAKGYGFMGRHGQLNMENLRYKLGMICGEEDPEYYIKTCAVPGEYPVNTAFGLWRCLDNHGFHFLKECL</sequence>
<dbReference type="Pfam" id="PF01395">
    <property type="entry name" value="PBP_GOBP"/>
    <property type="match status" value="1"/>
</dbReference>
<dbReference type="InterPro" id="IPR006170">
    <property type="entry name" value="PBP/GOBP"/>
</dbReference>
<feature type="region of interest" description="Disordered" evidence="1">
    <location>
        <begin position="36"/>
        <end position="81"/>
    </location>
</feature>